<dbReference type="EMBL" id="FBWC01000041">
    <property type="protein sequence ID" value="CUX67010.1"/>
    <property type="molecule type" value="Genomic_DNA"/>
</dbReference>
<evidence type="ECO:0000313" key="2">
    <source>
        <dbReference type="Proteomes" id="UP000191897"/>
    </source>
</evidence>
<accession>A0A1S7SDV5</accession>
<evidence type="ECO:0000313" key="1">
    <source>
        <dbReference type="EMBL" id="CUX67010.1"/>
    </source>
</evidence>
<dbReference type="Proteomes" id="UP000191897">
    <property type="component" value="Unassembled WGS sequence"/>
</dbReference>
<proteinExistence type="predicted"/>
<dbReference type="AlphaFoldDB" id="A0A1S7SDV5"/>
<protein>
    <submittedName>
        <fullName evidence="1">Uncharacterized protein</fullName>
    </submittedName>
</protein>
<sequence>MLCVSGRPIILVETLVDQLLIRIDLHQFKRTGAFKALTEVSFLQRVNRRRRGNRTLDGRNVCKECCVRIVQAKLNSVLIKDVNAFQLSQVSVCEVFDPSQLAAVQSIELGFYCIGVEFITVLKLDAALKMKGVCLSIWRNLPGCC</sequence>
<organism evidence="1 2">
    <name type="scientific">Agrobacterium tumefaciens str. Kerr 14</name>
    <dbReference type="NCBI Taxonomy" id="1183424"/>
    <lineage>
        <taxon>Bacteria</taxon>
        <taxon>Pseudomonadati</taxon>
        <taxon>Pseudomonadota</taxon>
        <taxon>Alphaproteobacteria</taxon>
        <taxon>Hyphomicrobiales</taxon>
        <taxon>Rhizobiaceae</taxon>
        <taxon>Rhizobium/Agrobacterium group</taxon>
        <taxon>Agrobacterium</taxon>
        <taxon>Agrobacterium tumefaciens complex</taxon>
    </lineage>
</organism>
<name>A0A1S7SDV5_AGRTU</name>
<reference evidence="1 2" key="1">
    <citation type="submission" date="2016-01" db="EMBL/GenBank/DDBJ databases">
        <authorList>
            <person name="Oliw E.H."/>
        </authorList>
    </citation>
    <scope>NUCLEOTIDE SEQUENCE [LARGE SCALE GENOMIC DNA]</scope>
    <source>
        <strain evidence="1 2">Kerr 14</strain>
    </source>
</reference>
<gene>
    <name evidence="1" type="ORF">AGR4C_pb20040</name>
</gene>